<evidence type="ECO:0000256" key="1">
    <source>
        <dbReference type="ARBA" id="ARBA00007257"/>
    </source>
</evidence>
<feature type="signal peptide" evidence="6">
    <location>
        <begin position="1"/>
        <end position="26"/>
    </location>
</feature>
<feature type="domain" description="SpaA-like prealbumin fold" evidence="7">
    <location>
        <begin position="2242"/>
        <end position="2346"/>
    </location>
</feature>
<dbReference type="InterPro" id="IPR041033">
    <property type="entry name" value="SpaA_PFL_dom_1"/>
</dbReference>
<keyword evidence="3 6" id="KW-0732">Signal</keyword>
<evidence type="ECO:0000256" key="4">
    <source>
        <dbReference type="SAM" id="MobiDB-lite"/>
    </source>
</evidence>
<reference evidence="8 9" key="1">
    <citation type="submission" date="2018-05" db="EMBL/GenBank/DDBJ databases">
        <title>Genome comparison of Eubacterium sp.</title>
        <authorList>
            <person name="Feng Y."/>
            <person name="Sanchez-Andrea I."/>
            <person name="Stams A.J.M."/>
            <person name="De Vos W.M."/>
        </authorList>
    </citation>
    <scope>NUCLEOTIDE SEQUENCE [LARGE SCALE GENOMIC DNA]</scope>
    <source>
        <strain evidence="8 9">YI</strain>
    </source>
</reference>
<feature type="domain" description="SpaA-like prealbumin fold" evidence="7">
    <location>
        <begin position="1618"/>
        <end position="1720"/>
    </location>
</feature>
<evidence type="ECO:0000256" key="6">
    <source>
        <dbReference type="SAM" id="SignalP"/>
    </source>
</evidence>
<feature type="domain" description="SpaA-like prealbumin fold" evidence="7">
    <location>
        <begin position="2956"/>
        <end position="3044"/>
    </location>
</feature>
<feature type="domain" description="SpaA-like prealbumin fold" evidence="7">
    <location>
        <begin position="2367"/>
        <end position="2450"/>
    </location>
</feature>
<feature type="region of interest" description="Disordered" evidence="4">
    <location>
        <begin position="254"/>
        <end position="273"/>
    </location>
</feature>
<feature type="domain" description="SpaA-like prealbumin fold" evidence="7">
    <location>
        <begin position="1889"/>
        <end position="2006"/>
    </location>
</feature>
<dbReference type="Proteomes" id="UP000218387">
    <property type="component" value="Chromosome"/>
</dbReference>
<keyword evidence="5" id="KW-0812">Transmembrane</keyword>
<feature type="transmembrane region" description="Helical" evidence="5">
    <location>
        <begin position="4138"/>
        <end position="4158"/>
    </location>
</feature>
<feature type="domain" description="SpaA-like prealbumin fold" evidence="7">
    <location>
        <begin position="2613"/>
        <end position="2678"/>
    </location>
</feature>
<feature type="domain" description="SpaA-like prealbumin fold" evidence="7">
    <location>
        <begin position="3084"/>
        <end position="3154"/>
    </location>
</feature>
<feature type="region of interest" description="Disordered" evidence="4">
    <location>
        <begin position="4096"/>
        <end position="4123"/>
    </location>
</feature>
<dbReference type="PANTHER" id="PTHR36108">
    <property type="entry name" value="COLOSSIN-B-RELATED"/>
    <property type="match status" value="1"/>
</dbReference>
<feature type="domain" description="SpaA-like prealbumin fold" evidence="7">
    <location>
        <begin position="3429"/>
        <end position="3513"/>
    </location>
</feature>
<dbReference type="Gene3D" id="2.60.40.740">
    <property type="match status" value="3"/>
</dbReference>
<feature type="domain" description="SpaA-like prealbumin fold" evidence="7">
    <location>
        <begin position="3525"/>
        <end position="3617"/>
    </location>
</feature>
<dbReference type="KEGG" id="emt:CPZ25_014280"/>
<organism evidence="8 9">
    <name type="scientific">Eubacterium maltosivorans</name>
    <dbReference type="NCBI Taxonomy" id="2041044"/>
    <lineage>
        <taxon>Bacteria</taxon>
        <taxon>Bacillati</taxon>
        <taxon>Bacillota</taxon>
        <taxon>Clostridia</taxon>
        <taxon>Eubacteriales</taxon>
        <taxon>Eubacteriaceae</taxon>
        <taxon>Eubacterium</taxon>
    </lineage>
</organism>
<keyword evidence="5" id="KW-1133">Transmembrane helix</keyword>
<evidence type="ECO:0000256" key="5">
    <source>
        <dbReference type="SAM" id="Phobius"/>
    </source>
</evidence>
<dbReference type="Pfam" id="PF17802">
    <property type="entry name" value="SpaA"/>
    <property type="match status" value="19"/>
</dbReference>
<feature type="domain" description="SpaA-like prealbumin fold" evidence="7">
    <location>
        <begin position="2137"/>
        <end position="2220"/>
    </location>
</feature>
<protein>
    <recommendedName>
        <fullName evidence="7">SpaA-like prealbumin fold domain-containing protein</fullName>
    </recommendedName>
</protein>
<dbReference type="PANTHER" id="PTHR36108:SF13">
    <property type="entry name" value="COLOSSIN-B-RELATED"/>
    <property type="match status" value="1"/>
</dbReference>
<feature type="domain" description="SpaA-like prealbumin fold" evidence="7">
    <location>
        <begin position="3755"/>
        <end position="3855"/>
    </location>
</feature>
<gene>
    <name evidence="8" type="ORF">CPZ25_014280</name>
</gene>
<evidence type="ECO:0000313" key="9">
    <source>
        <dbReference type="Proteomes" id="UP000218387"/>
    </source>
</evidence>
<feature type="domain" description="SpaA-like prealbumin fold" evidence="7">
    <location>
        <begin position="2493"/>
        <end position="2596"/>
    </location>
</feature>
<dbReference type="SUPFAM" id="SSF49478">
    <property type="entry name" value="Cna protein B-type domain"/>
    <property type="match status" value="3"/>
</dbReference>
<accession>A0A4P9CA63</accession>
<dbReference type="RefSeq" id="WP_096919055.1">
    <property type="nucleotide sequence ID" value="NZ_CP029487.1"/>
</dbReference>
<feature type="domain" description="SpaA-like prealbumin fold" evidence="7">
    <location>
        <begin position="2729"/>
        <end position="2806"/>
    </location>
</feature>
<dbReference type="Gene3D" id="2.60.40.10">
    <property type="entry name" value="Immunoglobulins"/>
    <property type="match status" value="24"/>
</dbReference>
<feature type="compositionally biased region" description="Acidic residues" evidence="4">
    <location>
        <begin position="67"/>
        <end position="80"/>
    </location>
</feature>
<comment type="similarity">
    <text evidence="1">Belongs to the serine-aspartate repeat-containing protein (SDr) family.</text>
</comment>
<feature type="domain" description="SpaA-like prealbumin fold" evidence="7">
    <location>
        <begin position="1758"/>
        <end position="1857"/>
    </location>
</feature>
<dbReference type="InterPro" id="IPR008966">
    <property type="entry name" value="Adhesion_dom_sf"/>
</dbReference>
<evidence type="ECO:0000313" key="8">
    <source>
        <dbReference type="EMBL" id="QCT72449.1"/>
    </source>
</evidence>
<feature type="domain" description="SpaA-like prealbumin fold" evidence="7">
    <location>
        <begin position="2839"/>
        <end position="2921"/>
    </location>
</feature>
<keyword evidence="5" id="KW-0472">Membrane</keyword>
<evidence type="ECO:0000259" key="7">
    <source>
        <dbReference type="Pfam" id="PF17802"/>
    </source>
</evidence>
<proteinExistence type="inferred from homology"/>
<feature type="compositionally biased region" description="Polar residues" evidence="4">
    <location>
        <begin position="4111"/>
        <end position="4120"/>
    </location>
</feature>
<feature type="domain" description="SpaA-like prealbumin fold" evidence="7">
    <location>
        <begin position="3665"/>
        <end position="3729"/>
    </location>
</feature>
<evidence type="ECO:0000256" key="3">
    <source>
        <dbReference type="ARBA" id="ARBA00022729"/>
    </source>
</evidence>
<dbReference type="SUPFAM" id="SSF49401">
    <property type="entry name" value="Bacterial adhesins"/>
    <property type="match status" value="5"/>
</dbReference>
<dbReference type="SUPFAM" id="SSF117074">
    <property type="entry name" value="Hypothetical protein PA1324"/>
    <property type="match status" value="1"/>
</dbReference>
<feature type="region of interest" description="Disordered" evidence="4">
    <location>
        <begin position="63"/>
        <end position="87"/>
    </location>
</feature>
<dbReference type="EMBL" id="CP029487">
    <property type="protein sequence ID" value="QCT72449.1"/>
    <property type="molecule type" value="Genomic_DNA"/>
</dbReference>
<keyword evidence="2" id="KW-0964">Secreted</keyword>
<feature type="chain" id="PRO_5039013811" description="SpaA-like prealbumin fold domain-containing protein" evidence="6">
    <location>
        <begin position="27"/>
        <end position="4163"/>
    </location>
</feature>
<feature type="domain" description="SpaA-like prealbumin fold" evidence="7">
    <location>
        <begin position="3985"/>
        <end position="4077"/>
    </location>
</feature>
<keyword evidence="9" id="KW-1185">Reference proteome</keyword>
<feature type="domain" description="SpaA-like prealbumin fold" evidence="7">
    <location>
        <begin position="3889"/>
        <end position="3967"/>
    </location>
</feature>
<evidence type="ECO:0000256" key="2">
    <source>
        <dbReference type="ARBA" id="ARBA00022525"/>
    </source>
</evidence>
<dbReference type="InterPro" id="IPR013783">
    <property type="entry name" value="Ig-like_fold"/>
</dbReference>
<name>A0A4P9CA63_EUBML</name>
<sequence>MREKSKKTIKTRLLALLLVFCMTCQMVSYSPGNVVRAEGEDSGVSEVLDDGGLSLPENITEAGLENSAEESETVIPEEETPQPTDWTAQTDSLRLTLAGMSYQKGDEEPVDLNAEENKWDLSALNPEEAGRLTFKWQYAFAEGTALNSGDTFSLGMPKNAEGKAVVELKDTEAPVALTDEKDNELGSYEIEDNIVTVTLNETAAGSTEAVSGVLELSGVLNAEALKNGETTDAALAPQGEAGEQWQFTLPGKAAAEPVPEPAPTAEAEPEKENPVMNGLKALFGVQPRTAAQTGPQDVTDNENDLKLDIAYIDYISPDGITQSFSPEGAPPTIDMSKVKYEVGGYFNMGVNFKFLNLKPGDTNRSIKGGDYFIYDISKYFSINDESIIDKDQTLAQGGTDIANYVITKKEDGSYELRVTFTDIVANGNYTTIEGNIAVGLQLADRGNDNGNPVTIPLDIQGTPNPDSVITLPPKTPLIDGIKKSGIYDPETGEVVWQLAVGTSEKSAGASLADVKIIEKFPAGLALADKVSGTLEDGTPLEFSKQSDGTYAFTFWKTDDTKTAPKAPATITVRTNVADSVYEQLKDNTGAASATLTNDVEIAMDDGAGINLGGNRTASAPATIYKSGIEKHGVQIGSDTIKWYITINDTGDGNPRNNIYQAIVTDKLSSGLQFDPSGTVTITNIDKNQAVGFTYWNGIGEEPQKNYYTYTAPVSDAEGGKIVWYFKNPETLKNAYQIEFDTKVELPDKDVDYDPDNMPESLKNEAYMTASWLHGTKPGTSIEYGFGPIGSDFNVAYVDKSVQADQKTGLIDWTIHPSTHLPSEHLNGTNDSAVLTDRITMEDQDFQTGTLKVYNESNKELAEMDGVKIIEPSIINGNQFTLTITGTSLKNLNNLTIKYQTKAKNYFKENYTNHKYANTVDLEVHDGNTVFKSKDSAEVTFPNNFLKKTTAYEDTTGTMIYTILVNDSKMSMDKLSVTDNLNALVTTITKGDGTSTEITGLNKDGTNIWTVGSPTDTTIKVDGTDKTLSDADVTLENKNGIITLNKESLTSSSYQFDIKLKLTDEAKKKYLGAADCSVSTKNTVTAKTPQFNEDNGFSVESIGNGQGQIIENKLADKKNITAEGVKGKYDWQIVINPNAVQLVKEDGNDATTAVIQDTIPTGMEFDIASLVLEKKENGSYSSVSLDKTKDIAIKMEGGSTVLQITLPDTKSAYKLKYTTNIVAPINSGKVTNKAELIVDGKTSSSSNQESSADRSSWAHLEGFASYTFVKYDATAGITFPLQNAKFGLYTESNCSTLKNIYVSDENGNVQFFGLQPGETYYAKELEAPQGYQLDASVKTVSIEADKGGQTVDSDPVKNDRNAGGVMEIVKQFNQADNNQFTDKNLQSTFELYLYPFAEKGDTAKKTKVFVTANGGGYSYTGTEMGGTADNSIAIQNAEDGHLKIEDLPWGTYGLIEKEAADGFVTDATERKFVVTEKTGSTPNFETKYGEGFNKTSGELDPVINGSTKIFIGKKDEKGKFLSGAHLVIATEAVTEQTSDKIVKNPIDNLPYKWISAGEVKEITNLPAGTYYLCEIDAPGSVTTVGKANAILFTLKQDGKLTTGEGITEDTITMVDKTNKITIKKLDQLDSRVPGATIELQEKKDDDSYAVPNAHNESNGSDNECWVRTTDADNDLVFEGLQRNKEYKIVETGTAPSGYLSAKEITFTMGDDNSVKNVVLNNTGMESAPDNYKNINNGTTFTLRDERILGHVEFLKLDKNKDEKGNQKPLAGVTFDLYEDVNKDGKYDNGDKKINKDNDHFVSAPDGKVTTVGSGLINPQTGMEFLNGILEGTYYFKEVETLHDYVQPEDLITASVKITEGNRYTWTTVGSNTEYFVNKLLSITNMPIKCDVTLEKTDVETGAAVNGAVYGLYTDEDCTTLAQGGPANAKKDRTATTLKKDESIQWTDSNSTTYTHQMTAEGQAWFCDVGRGTYWIKEITPAPGYTLSDQVIGPFTIDNNSKEATIDLNTTSTIGGVTNGKITDEQTKIEIAKIKTGTAEKLSGAELKLTGKFVDSTDTASGIIWTTSSDQFEVFSGKLIADEVYTLTEVTPPAGYEKAADVKLKVDAFGKLSASTDGGTNWQEVDNNQYQLSDNPVEISFDKKDQFIQPVNGAELAIYKLNASNNPEGDAIETWTTDQNSHKVSAKLSVGQKYRLTEENTPAGYTTATAIDFTITDDGKISNQKGLSNNDETLTMTDKRIMAHVQLAKTDTSNQAIGGMRFTLYKQIGDAPDLKDGSNGDSAITSFTLDTSGIWKSQTQTGVDNRDTGQKLNEGLAIGKYYFLETDATDSYYLPADMDGRVTPFEVTELRDKQTIETSTKNAPMTAGVTLKKVDAESKATGLAGAQFTLTRVKDGKGNEVTETAKTFSSEADGTVKAENLKKGHYTLKETGAPEGYDLGTEPFECEFDVTDAVQGKTLTIAENAANDSAFSLSVTKNKSAVIAEGIANTRKPASFTLEKIDSQNSSTKLSGAKFGVYTKTTEDFASDNGKNLVLTAETGKTYDCSKKTPTETTGTVGQLALNNLPWGDYWIIETVPPAGYQLPANNTAKAFTVDAAALDVKWMSGEAITNAQNNLTLKKTDMEGNALSGAKLKIADSKGVSVADAALNAEASTWIITGALTADTEYFLYEENVPKGYETPALKNSDNGYLAKIVMGADGKISVTEDNTQNGLVKTGDDSTSLTIKNQPIEVTFNKTDMDGTALNGAEFEITGAFTDGKNLVKITDTAALSGKMVAGSQYTVTETTPPKGYKKAAPFTFTVNIDGTITRSDESASYVSVAQNDQTNTVTQITVKDDLVKTMIKKTDEDGKPIGGAEFTVTGKFKDAPDVETSQIVKPTADGAAEILNLIESSSKDNPDHIYTLKETRAADGYQRVTETAQFFICPEAKVHFVAGKDISGVTDIEVDEITMTFKDKPIELKLKKTDENSAPLAGVTFELAGKFADNPSESAQKTLVSDNNGGYTLDKTLIAGEEYTLKETKAPQQYQIYENEVKIKVTENGETIEIVGNHEGISIDNNVLTFQNKLKLGDIVFAKQAVNSSEDPSPTNLGGVTFGLYSDAECKSLIKTAVSSDEGKVMFKDIPAGEYFIQEMPQAGDVTQYYQANKTVYKADIDGSKKANTGEVYTIELEIIINTAIRGSITLSKIDDTFKTAGADGSEVDLALSGAQFAVCLKGTKTAVAGITEKSEIPGEYTLQPAGQIALGDGYTTEVQNSFGIPYLYDNKLLAGEYDIYETAAPGGYITPDNVMAELHIAEIATSINGEPTTQAVITNTIRRSMVSIEKQIETTADGAIDVKTVRAGAGYQFKLERAKEADGTAARFGYTATAVTGDNGKAVFDNVPVGQYQITEIPVKNLTEPYVLPAAQTIIVHEDGSVDNGDKQNQFINALKRASITGVKTDTDTKQGVAYPVNGAVIGLFKDSQKVAQATTDEKGAYCFDNIPYGSYTLKEIAAPEGYVLNDTQTIDVKVSEDGQETQVGETITNTLLKGSLTLLKTNEDSSKNLPGAQFTLTGKNNYGDDIIPIVKTTGADGLAAFENLPLGSYILTETRQPSGYERLTQSFDVQVTADRNGNAAEVSMTQDKTALQPNREGQYAVTNSVSRITFTKEGHTGELCANGENADAILGARRPLKGAKFGLYTADNSLVKEAVSDEQGQVVFSDIASGTYLVKELEAPHCYQVDEAVYMAVVDENGMFGGLKAPDGQDIPGNKIVDDAVRSQIKVIKVDEQDPTKVLPGSTYGLFKRVAVEAPQSRSRFARFFRAATQYEDVLVATAVTDENGEILFEGLLTGVEYTVKELAAPAGSQVSEKPIIIQFTLEEGQTDPKIEKFEDGNGTAAMDKDGNITWYEPPIMVEVSKKDVNEKMLSGARLRITDENHQPVKGLEEWTSTDEAMLIKNQLHADKQYYLEEIEAPSGYTLAEPVPFKVTVKDVGPGENFADKLVMTDTLTSLFISKTTINGTDELPGAVLTVYETAEDGSIVRDEAGNEVVARTITGESLNWTSGTKMKKIEGLPAGAYVLREITAPDGYEVAEEITFTLMPGGAVTVGGEACEGNIVRMQDKPAPETVTPGVPDEPQTSTPNNPEISGGADTGIAGLVSPATFWGVMALLSVTALLVCSVVVWRRKRW</sequence>
<feature type="domain" description="SpaA-like prealbumin fold" evidence="7">
    <location>
        <begin position="1265"/>
        <end position="1350"/>
    </location>
</feature>